<dbReference type="RefSeq" id="WP_227717730.1">
    <property type="nucleotide sequence ID" value="NZ_JACHDD010000003.1"/>
</dbReference>
<reference evidence="3 4" key="1">
    <citation type="submission" date="2020-08" db="EMBL/GenBank/DDBJ databases">
        <title>Genomic Encyclopedia of Type Strains, Phase IV (KMG-V): Genome sequencing to study the core and pangenomes of soil and plant-associated prokaryotes.</title>
        <authorList>
            <person name="Whitman W."/>
        </authorList>
    </citation>
    <scope>NUCLEOTIDE SEQUENCE [LARGE SCALE GENOMIC DNA]</scope>
    <source>
        <strain evidence="3 4">JPY158</strain>
    </source>
</reference>
<evidence type="ECO:0000313" key="4">
    <source>
        <dbReference type="Proteomes" id="UP000592780"/>
    </source>
</evidence>
<dbReference type="InterPro" id="IPR018968">
    <property type="entry name" value="Phasin"/>
</dbReference>
<evidence type="ECO:0000256" key="1">
    <source>
        <dbReference type="SAM" id="MobiDB-lite"/>
    </source>
</evidence>
<evidence type="ECO:0000259" key="2">
    <source>
        <dbReference type="Pfam" id="PF09361"/>
    </source>
</evidence>
<protein>
    <recommendedName>
        <fullName evidence="2">Phasin domain-containing protein</fullName>
    </recommendedName>
</protein>
<comment type="caution">
    <text evidence="3">The sequence shown here is derived from an EMBL/GenBank/DDBJ whole genome shotgun (WGS) entry which is preliminary data.</text>
</comment>
<feature type="region of interest" description="Disordered" evidence="1">
    <location>
        <begin position="156"/>
        <end position="181"/>
    </location>
</feature>
<evidence type="ECO:0000313" key="3">
    <source>
        <dbReference type="EMBL" id="MBB5423735.1"/>
    </source>
</evidence>
<organism evidence="3 4">
    <name type="scientific">Paraburkholderia atlantica</name>
    <dbReference type="NCBI Taxonomy" id="2654982"/>
    <lineage>
        <taxon>Bacteria</taxon>
        <taxon>Pseudomonadati</taxon>
        <taxon>Pseudomonadota</taxon>
        <taxon>Betaproteobacteria</taxon>
        <taxon>Burkholderiales</taxon>
        <taxon>Burkholderiaceae</taxon>
        <taxon>Paraburkholderia</taxon>
    </lineage>
</organism>
<feature type="domain" description="Phasin" evidence="2">
    <location>
        <begin position="20"/>
        <end position="91"/>
    </location>
</feature>
<keyword evidence="4" id="KW-1185">Reference proteome</keyword>
<dbReference type="AlphaFoldDB" id="A0A7W8Q5K9"/>
<name>A0A7W8Q5K9_PARAM</name>
<feature type="compositionally biased region" description="Basic residues" evidence="1">
    <location>
        <begin position="172"/>
        <end position="181"/>
    </location>
</feature>
<accession>A0A7W8Q5K9</accession>
<sequence>MSSQKQMPFLLSVSTDASQLPNQLVAGFCALMRLNVDTCRSAVTGAALHWESVLRAQTPEQLIRRQADVMPWLVLQFADYTRGWMDIASETIRPCHPDTNHDDGRELHEGTMSAEQPACATGVDTTISEDIVPPEEQRDGESVTEANVGEMVRAILERAAKPTPDTPERRSPPRARRSSTR</sequence>
<dbReference type="Pfam" id="PF09361">
    <property type="entry name" value="Phasin_2"/>
    <property type="match status" value="1"/>
</dbReference>
<dbReference type="EMBL" id="JACHDD010000003">
    <property type="protein sequence ID" value="MBB5423735.1"/>
    <property type="molecule type" value="Genomic_DNA"/>
</dbReference>
<feature type="compositionally biased region" description="Basic and acidic residues" evidence="1">
    <location>
        <begin position="156"/>
        <end position="171"/>
    </location>
</feature>
<dbReference type="Proteomes" id="UP000592780">
    <property type="component" value="Unassembled WGS sequence"/>
</dbReference>
<gene>
    <name evidence="3" type="ORF">HDG40_001879</name>
</gene>
<proteinExistence type="predicted"/>